<comment type="subcellular location">
    <subcellularLocation>
        <location evidence="1">Nucleus</location>
    </subcellularLocation>
</comment>
<sequence>MSTPLPRRRKKLNLECGFCRKRYTKREHLQDASEDPQDNQNTTPTLEQHQSEHNIGTDQPHTGISLEDCSSLLWPDSEELLHSILSVGPGAWEQRAPSMPQTFEEPYNPVESKSDGPDISPSDRSALVEDGERAIHSLSGLLGEAFCKVTTPTVLSGLTSRFLDSSLHMFFKNVIPMFPIIHQPTFVFRDCPSPLLLNAIALGALFLGTLDAVIKADALWQLAHTAVATSWHGMLAQRRSYDSCNGVHLAQTVLLSQIYAALSKSKTLRMTSQVFHGMAIFWASHCGMYEMLGHAPLPPTDSPPEMISHAWHTWIARETRIRTLLGLYIVDGVVSQFSGNPTFVRHMANPLTFPSDELTFDANTADEWLGLMHKNIPSHKSNIRFCDVFRVLFAEYDCEEYYPSTYQYGNSLFNYKVVLEGIRSLVSDANRIDPPPIGVPRKVDISRVVSRLRSRIIQDQKLSATGRIATLLQWHTICLDLVVNTARGTRRLCYIHSIPQRIFGGDSRDEQFVDPLRWTQSRAARIALLHASQLHELAVCLPFGMAYDVNVPGAVFAAAATYSAFALAGAGKIVLPSVVDWTAVVNSAGVEEDLNIGAYSGSTQDTLAFIDGSFRDRGSRKDLSYELISIQTLLRGLSLQWGVALEMEEVVGAWVQLCQSDVP</sequence>
<dbReference type="PANTHER" id="PTHR40626">
    <property type="entry name" value="MIP31509P"/>
    <property type="match status" value="1"/>
</dbReference>
<dbReference type="PANTHER" id="PTHR40626:SF14">
    <property type="entry name" value="C2H2 TYPE ZINC FINGER DOMAIN PROTEIN (AFU_ORTHOLOGUE AFUA_1G02360)"/>
    <property type="match status" value="1"/>
</dbReference>
<feature type="region of interest" description="Disordered" evidence="7">
    <location>
        <begin position="92"/>
        <end position="124"/>
    </location>
</feature>
<dbReference type="GO" id="GO:0000785">
    <property type="term" value="C:chromatin"/>
    <property type="evidence" value="ECO:0007669"/>
    <property type="project" value="TreeGrafter"/>
</dbReference>
<reference evidence="9" key="2">
    <citation type="journal article" date="2023" name="IMA Fungus">
        <title>Comparative genomic study of the Penicillium genus elucidates a diverse pangenome and 15 lateral gene transfer events.</title>
        <authorList>
            <person name="Petersen C."/>
            <person name="Sorensen T."/>
            <person name="Nielsen M.R."/>
            <person name="Sondergaard T.E."/>
            <person name="Sorensen J.L."/>
            <person name="Fitzpatrick D.A."/>
            <person name="Frisvad J.C."/>
            <person name="Nielsen K.L."/>
        </authorList>
    </citation>
    <scope>NUCLEOTIDE SEQUENCE</scope>
    <source>
        <strain evidence="9">IBT 21472</strain>
    </source>
</reference>
<dbReference type="GO" id="GO:0005634">
    <property type="term" value="C:nucleus"/>
    <property type="evidence" value="ECO:0007669"/>
    <property type="project" value="UniProtKB-SubCell"/>
</dbReference>
<evidence type="ECO:0000256" key="1">
    <source>
        <dbReference type="ARBA" id="ARBA00004123"/>
    </source>
</evidence>
<gene>
    <name evidence="9" type="ORF">N7476_008270</name>
</gene>
<feature type="region of interest" description="Disordered" evidence="7">
    <location>
        <begin position="27"/>
        <end position="62"/>
    </location>
</feature>
<dbReference type="GO" id="GO:0000978">
    <property type="term" value="F:RNA polymerase II cis-regulatory region sequence-specific DNA binding"/>
    <property type="evidence" value="ECO:0007669"/>
    <property type="project" value="InterPro"/>
</dbReference>
<evidence type="ECO:0000256" key="6">
    <source>
        <dbReference type="ARBA" id="ARBA00023242"/>
    </source>
</evidence>
<dbReference type="GO" id="GO:0000981">
    <property type="term" value="F:DNA-binding transcription factor activity, RNA polymerase II-specific"/>
    <property type="evidence" value="ECO:0007669"/>
    <property type="project" value="InterPro"/>
</dbReference>
<comment type="caution">
    <text evidence="9">The sequence shown here is derived from an EMBL/GenBank/DDBJ whole genome shotgun (WGS) entry which is preliminary data.</text>
</comment>
<keyword evidence="3" id="KW-0677">Repeat</keyword>
<dbReference type="Pfam" id="PF04082">
    <property type="entry name" value="Fungal_trans"/>
    <property type="match status" value="1"/>
</dbReference>
<evidence type="ECO:0000256" key="4">
    <source>
        <dbReference type="ARBA" id="ARBA00022771"/>
    </source>
</evidence>
<evidence type="ECO:0000313" key="10">
    <source>
        <dbReference type="Proteomes" id="UP001147746"/>
    </source>
</evidence>
<evidence type="ECO:0000313" key="9">
    <source>
        <dbReference type="EMBL" id="KAJ5307614.1"/>
    </source>
</evidence>
<keyword evidence="10" id="KW-1185">Reference proteome</keyword>
<feature type="domain" description="Xylanolytic transcriptional activator regulatory" evidence="8">
    <location>
        <begin position="167"/>
        <end position="372"/>
    </location>
</feature>
<dbReference type="InterPro" id="IPR051059">
    <property type="entry name" value="VerF-like"/>
</dbReference>
<feature type="compositionally biased region" description="Polar residues" evidence="7">
    <location>
        <begin position="38"/>
        <end position="62"/>
    </location>
</feature>
<dbReference type="GO" id="GO:0006351">
    <property type="term" value="P:DNA-templated transcription"/>
    <property type="evidence" value="ECO:0007669"/>
    <property type="project" value="InterPro"/>
</dbReference>
<evidence type="ECO:0000256" key="3">
    <source>
        <dbReference type="ARBA" id="ARBA00022737"/>
    </source>
</evidence>
<dbReference type="GO" id="GO:0008270">
    <property type="term" value="F:zinc ion binding"/>
    <property type="evidence" value="ECO:0007669"/>
    <property type="project" value="UniProtKB-KW"/>
</dbReference>
<name>A0A9W9PUG3_9EURO</name>
<evidence type="ECO:0000256" key="7">
    <source>
        <dbReference type="SAM" id="MobiDB-lite"/>
    </source>
</evidence>
<evidence type="ECO:0000256" key="5">
    <source>
        <dbReference type="ARBA" id="ARBA00022833"/>
    </source>
</evidence>
<organism evidence="9 10">
    <name type="scientific">Penicillium atrosanguineum</name>
    <dbReference type="NCBI Taxonomy" id="1132637"/>
    <lineage>
        <taxon>Eukaryota</taxon>
        <taxon>Fungi</taxon>
        <taxon>Dikarya</taxon>
        <taxon>Ascomycota</taxon>
        <taxon>Pezizomycotina</taxon>
        <taxon>Eurotiomycetes</taxon>
        <taxon>Eurotiomycetidae</taxon>
        <taxon>Eurotiales</taxon>
        <taxon>Aspergillaceae</taxon>
        <taxon>Penicillium</taxon>
    </lineage>
</organism>
<dbReference type="AlphaFoldDB" id="A0A9W9PUG3"/>
<keyword evidence="6" id="KW-0539">Nucleus</keyword>
<keyword evidence="2" id="KW-0479">Metal-binding</keyword>
<protein>
    <recommendedName>
        <fullName evidence="8">Xylanolytic transcriptional activator regulatory domain-containing protein</fullName>
    </recommendedName>
</protein>
<keyword evidence="4" id="KW-0863">Zinc-finger</keyword>
<evidence type="ECO:0000259" key="8">
    <source>
        <dbReference type="Pfam" id="PF04082"/>
    </source>
</evidence>
<dbReference type="EMBL" id="JAPZBO010000008">
    <property type="protein sequence ID" value="KAJ5307614.1"/>
    <property type="molecule type" value="Genomic_DNA"/>
</dbReference>
<dbReference type="CDD" id="cd12148">
    <property type="entry name" value="fungal_TF_MHR"/>
    <property type="match status" value="1"/>
</dbReference>
<evidence type="ECO:0000256" key="2">
    <source>
        <dbReference type="ARBA" id="ARBA00022723"/>
    </source>
</evidence>
<keyword evidence="5" id="KW-0862">Zinc</keyword>
<reference evidence="9" key="1">
    <citation type="submission" date="2022-12" db="EMBL/GenBank/DDBJ databases">
        <authorList>
            <person name="Petersen C."/>
        </authorList>
    </citation>
    <scope>NUCLEOTIDE SEQUENCE</scope>
    <source>
        <strain evidence="9">IBT 21472</strain>
    </source>
</reference>
<dbReference type="InterPro" id="IPR007219">
    <property type="entry name" value="XnlR_reg_dom"/>
</dbReference>
<proteinExistence type="predicted"/>
<accession>A0A9W9PUG3</accession>
<dbReference type="Proteomes" id="UP001147746">
    <property type="component" value="Unassembled WGS sequence"/>
</dbReference>